<evidence type="ECO:0000313" key="3">
    <source>
        <dbReference type="Proteomes" id="UP000291562"/>
    </source>
</evidence>
<name>A0A411HK00_9GAMM</name>
<dbReference type="AlphaFoldDB" id="A0A411HK00"/>
<dbReference type="OrthoDB" id="574504at2"/>
<reference evidence="2 3" key="1">
    <citation type="submission" date="2019-01" db="EMBL/GenBank/DDBJ databases">
        <title>Pseudolysobacter antarctica gen. nov., sp. nov., isolated from Fildes Peninsula, Antarctica.</title>
        <authorList>
            <person name="Wei Z."/>
            <person name="Peng F."/>
        </authorList>
    </citation>
    <scope>NUCLEOTIDE SEQUENCE [LARGE SCALE GENOMIC DNA]</scope>
    <source>
        <strain evidence="2 3">AQ6-296</strain>
    </source>
</reference>
<feature type="chain" id="PRO_5019014698" evidence="1">
    <location>
        <begin position="26"/>
        <end position="113"/>
    </location>
</feature>
<organism evidence="2 3">
    <name type="scientific">Pseudolysobacter antarcticus</name>
    <dbReference type="NCBI Taxonomy" id="2511995"/>
    <lineage>
        <taxon>Bacteria</taxon>
        <taxon>Pseudomonadati</taxon>
        <taxon>Pseudomonadota</taxon>
        <taxon>Gammaproteobacteria</taxon>
        <taxon>Lysobacterales</taxon>
        <taxon>Rhodanobacteraceae</taxon>
        <taxon>Pseudolysobacter</taxon>
    </lineage>
</organism>
<proteinExistence type="predicted"/>
<dbReference type="EMBL" id="CP035704">
    <property type="protein sequence ID" value="QBB70845.1"/>
    <property type="molecule type" value="Genomic_DNA"/>
</dbReference>
<dbReference type="KEGG" id="xbc:ELE36_11035"/>
<sequence length="113" mass="12039">MSIKNTIFASLICAAIGVPAMYAAAADQWHFVVKNKTASNITKLQVSENNSTWGDFDVGAGIASGETATMVWSASDTSGCSQWIRAKFADGATSVPVKEDFCHDLDSPIEFSE</sequence>
<keyword evidence="3" id="KW-1185">Reference proteome</keyword>
<evidence type="ECO:0000256" key="1">
    <source>
        <dbReference type="SAM" id="SignalP"/>
    </source>
</evidence>
<evidence type="ECO:0000313" key="2">
    <source>
        <dbReference type="EMBL" id="QBB70845.1"/>
    </source>
</evidence>
<dbReference type="RefSeq" id="WP_129833271.1">
    <property type="nucleotide sequence ID" value="NZ_CP035704.1"/>
</dbReference>
<protein>
    <submittedName>
        <fullName evidence="2">Uncharacterized protein</fullName>
    </submittedName>
</protein>
<accession>A0A411HK00</accession>
<keyword evidence="1" id="KW-0732">Signal</keyword>
<feature type="signal peptide" evidence="1">
    <location>
        <begin position="1"/>
        <end position="25"/>
    </location>
</feature>
<gene>
    <name evidence="2" type="ORF">ELE36_11035</name>
</gene>
<dbReference type="Proteomes" id="UP000291562">
    <property type="component" value="Chromosome"/>
</dbReference>